<dbReference type="GO" id="GO:0005886">
    <property type="term" value="C:plasma membrane"/>
    <property type="evidence" value="ECO:0007669"/>
    <property type="project" value="UniProtKB-SubCell"/>
</dbReference>
<evidence type="ECO:0000256" key="3">
    <source>
        <dbReference type="ARBA" id="ARBA00022989"/>
    </source>
</evidence>
<feature type="transmembrane region" description="Helical" evidence="5">
    <location>
        <begin position="207"/>
        <end position="234"/>
    </location>
</feature>
<dbReference type="RefSeq" id="WP_091198409.1">
    <property type="nucleotide sequence ID" value="NZ_LT594324.1"/>
</dbReference>
<dbReference type="EC" id="7.1.1.-" evidence="5"/>
<dbReference type="PATRIC" id="fig|299146.4.peg.4301"/>
<dbReference type="GO" id="GO:0012505">
    <property type="term" value="C:endomembrane system"/>
    <property type="evidence" value="ECO:0007669"/>
    <property type="project" value="UniProtKB-SubCell"/>
</dbReference>
<dbReference type="OrthoDB" id="9811718at2"/>
<sequence>MSLVQSVDHVALLPAYLAAGTAVLVLLADLLVARVAVTVAVAATGATATALGAALAGTGGERRTFCVGADCSYVFGGRAALVGALFALLTLGVLALSGPLLRAGRVPVGEYCFLLACAMTGGVVLGAAGDLITLVVALETLTLPLYVLVGLRRGSLAGAEAAVTFFVVSVVATAVTLLGAALLYAVTGALHLDRLGVTLAADAGLRGLPLTTVAVALVVAGLAFKVAAVPFHAWAPATYDGAPLPVAAYLSTASKLGGVVALLAVVQRALPGTVTGPVLAGLAVLTMTVGNLVALRQRRTVRLLAWSSVAQAGYILAPLGALALAAGRTADARAGAYAAAVAYAVFFVLLELAAFAALVALRPADGDGGTLADLRGAARRHPWVGGAFALALVGLAGLPPGLAGLFAKVTVVRALLTGHSGWLALLVALNAVLGLAYYLRLAATLYATPGPATARPARVVVVALGTATALAVVVGFAPQIVLDLAAR</sequence>
<dbReference type="AlphaFoldDB" id="A0A1A9A5G3"/>
<keyword evidence="3 5" id="KW-1133">Transmembrane helix</keyword>
<dbReference type="Pfam" id="PF00361">
    <property type="entry name" value="Proton_antipo_M"/>
    <property type="match status" value="1"/>
</dbReference>
<dbReference type="InterPro" id="IPR010096">
    <property type="entry name" value="NADH-Q_OxRdtase_suN/2"/>
</dbReference>
<feature type="transmembrane region" description="Helical" evidence="5">
    <location>
        <begin position="337"/>
        <end position="361"/>
    </location>
</feature>
<reference evidence="8 9" key="1">
    <citation type="submission" date="2016-06" db="EMBL/GenBank/DDBJ databases">
        <authorList>
            <person name="Kjaerup R.B."/>
            <person name="Dalgaard T.S."/>
            <person name="Juul-Madsen H.R."/>
        </authorList>
    </citation>
    <scope>NUCLEOTIDE SEQUENCE [LARGE SCALE GENOMIC DNA]</scope>
    <source>
        <strain evidence="8 9">DSM 45248</strain>
    </source>
</reference>
<comment type="similarity">
    <text evidence="5">Belongs to the complex I subunit 2 family.</text>
</comment>
<evidence type="ECO:0000313" key="8">
    <source>
        <dbReference type="EMBL" id="SBT51701.1"/>
    </source>
</evidence>
<feature type="transmembrane region" description="Helical" evidence="5">
    <location>
        <begin position="12"/>
        <end position="32"/>
    </location>
</feature>
<feature type="transmembrane region" description="Helical" evidence="5">
    <location>
        <begin position="163"/>
        <end position="187"/>
    </location>
</feature>
<proteinExistence type="inferred from homology"/>
<dbReference type="GO" id="GO:0042773">
    <property type="term" value="P:ATP synthesis coupled electron transport"/>
    <property type="evidence" value="ECO:0007669"/>
    <property type="project" value="InterPro"/>
</dbReference>
<gene>
    <name evidence="5" type="primary">nuoN</name>
    <name evidence="8" type="ORF">GA0070621_4156</name>
</gene>
<dbReference type="PANTHER" id="PTHR22773">
    <property type="entry name" value="NADH DEHYDROGENASE"/>
    <property type="match status" value="1"/>
</dbReference>
<evidence type="ECO:0000313" key="9">
    <source>
        <dbReference type="Proteomes" id="UP000198765"/>
    </source>
</evidence>
<evidence type="ECO:0000256" key="4">
    <source>
        <dbReference type="ARBA" id="ARBA00023136"/>
    </source>
</evidence>
<dbReference type="HAMAP" id="MF_00445">
    <property type="entry name" value="NDH1_NuoN_1"/>
    <property type="match status" value="1"/>
</dbReference>
<keyword evidence="5" id="KW-1003">Cell membrane</keyword>
<name>A0A1A9A5G3_9ACTN</name>
<dbReference type="GO" id="GO:0008137">
    <property type="term" value="F:NADH dehydrogenase (ubiquinone) activity"/>
    <property type="evidence" value="ECO:0007669"/>
    <property type="project" value="InterPro"/>
</dbReference>
<dbReference type="GO" id="GO:0050136">
    <property type="term" value="F:NADH dehydrogenase (quinone) (non-electrogenic) activity"/>
    <property type="evidence" value="ECO:0007669"/>
    <property type="project" value="UniProtKB-UniRule"/>
</dbReference>
<feature type="transmembrane region" description="Helical" evidence="5">
    <location>
        <begin position="459"/>
        <end position="481"/>
    </location>
</feature>
<comment type="catalytic activity">
    <reaction evidence="5">
        <text>a quinone + NADH + 5 H(+)(in) = a quinol + NAD(+) + 4 H(+)(out)</text>
        <dbReference type="Rhea" id="RHEA:57888"/>
        <dbReference type="ChEBI" id="CHEBI:15378"/>
        <dbReference type="ChEBI" id="CHEBI:24646"/>
        <dbReference type="ChEBI" id="CHEBI:57540"/>
        <dbReference type="ChEBI" id="CHEBI:57945"/>
        <dbReference type="ChEBI" id="CHEBI:132124"/>
    </reaction>
</comment>
<evidence type="ECO:0000256" key="6">
    <source>
        <dbReference type="RuleBase" id="RU000320"/>
    </source>
</evidence>
<feature type="transmembrane region" description="Helical" evidence="5">
    <location>
        <begin position="79"/>
        <end position="101"/>
    </location>
</feature>
<feature type="transmembrane region" description="Helical" evidence="5">
    <location>
        <begin position="131"/>
        <end position="151"/>
    </location>
</feature>
<comment type="subunit">
    <text evidence="5">NDH-1 is composed of 14 different subunits. Subunits NuoA, H, J, K, L, M, N constitute the membrane sector of the complex.</text>
</comment>
<evidence type="ECO:0000256" key="5">
    <source>
        <dbReference type="HAMAP-Rule" id="MF_00445"/>
    </source>
</evidence>
<comment type="function">
    <text evidence="5">NDH-1 shuttles electrons from NADH, via FMN and iron-sulfur (Fe-S) centers, to quinones in the respiratory chain. The immediate electron acceptor for the enzyme in this species is believed to be a menaquinone. Couples the redox reaction to proton translocation (for every two electrons transferred, four hydrogen ions are translocated across the cytoplasmic membrane), and thus conserves the redox energy in a proton gradient.</text>
</comment>
<keyword evidence="5" id="KW-0874">Quinone</keyword>
<keyword evidence="9" id="KW-1185">Reference proteome</keyword>
<feature type="transmembrane region" description="Helical" evidence="5">
    <location>
        <begin position="382"/>
        <end position="407"/>
    </location>
</feature>
<feature type="transmembrane region" description="Helical" evidence="5">
    <location>
        <begin position="303"/>
        <end position="325"/>
    </location>
</feature>
<feature type="transmembrane region" description="Helical" evidence="5">
    <location>
        <begin position="108"/>
        <end position="125"/>
    </location>
</feature>
<evidence type="ECO:0000256" key="1">
    <source>
        <dbReference type="ARBA" id="ARBA00004127"/>
    </source>
</evidence>
<keyword evidence="4 5" id="KW-0472">Membrane</keyword>
<keyword evidence="5" id="KW-0813">Transport</keyword>
<organism evidence="8 9">
    <name type="scientific">Micromonospora narathiwatensis</name>
    <dbReference type="NCBI Taxonomy" id="299146"/>
    <lineage>
        <taxon>Bacteria</taxon>
        <taxon>Bacillati</taxon>
        <taxon>Actinomycetota</taxon>
        <taxon>Actinomycetes</taxon>
        <taxon>Micromonosporales</taxon>
        <taxon>Micromonosporaceae</taxon>
        <taxon>Micromonospora</taxon>
    </lineage>
</organism>
<keyword evidence="5" id="KW-0520">NAD</keyword>
<comment type="subcellular location">
    <subcellularLocation>
        <location evidence="5">Cell membrane</location>
        <topology evidence="5">Multi-pass membrane protein</topology>
    </subcellularLocation>
    <subcellularLocation>
        <location evidence="1">Endomembrane system</location>
        <topology evidence="1">Multi-pass membrane protein</topology>
    </subcellularLocation>
    <subcellularLocation>
        <location evidence="6">Membrane</location>
        <topology evidence="6">Multi-pass membrane protein</topology>
    </subcellularLocation>
</comment>
<keyword evidence="5" id="KW-1278">Translocase</keyword>
<feature type="transmembrane region" description="Helical" evidence="5">
    <location>
        <begin position="39"/>
        <end position="59"/>
    </location>
</feature>
<feature type="transmembrane region" description="Helical" evidence="5">
    <location>
        <begin position="278"/>
        <end position="296"/>
    </location>
</feature>
<dbReference type="GO" id="GO:0048038">
    <property type="term" value="F:quinone binding"/>
    <property type="evidence" value="ECO:0007669"/>
    <property type="project" value="UniProtKB-KW"/>
</dbReference>
<protein>
    <recommendedName>
        <fullName evidence="5">NADH-quinone oxidoreductase subunit N</fullName>
        <ecNumber evidence="5">7.1.1.-</ecNumber>
    </recommendedName>
    <alternativeName>
        <fullName evidence="5">NADH dehydrogenase I subunit N</fullName>
    </alternativeName>
    <alternativeName>
        <fullName evidence="5">NDH-1 subunit N</fullName>
    </alternativeName>
</protein>
<keyword evidence="2 5" id="KW-0812">Transmembrane</keyword>
<evidence type="ECO:0000259" key="7">
    <source>
        <dbReference type="Pfam" id="PF00361"/>
    </source>
</evidence>
<feature type="domain" description="NADH:quinone oxidoreductase/Mrp antiporter transmembrane" evidence="7">
    <location>
        <begin position="128"/>
        <end position="433"/>
    </location>
</feature>
<dbReference type="Proteomes" id="UP000198765">
    <property type="component" value="Chromosome I"/>
</dbReference>
<evidence type="ECO:0000256" key="2">
    <source>
        <dbReference type="ARBA" id="ARBA00022692"/>
    </source>
</evidence>
<dbReference type="EMBL" id="LT594324">
    <property type="protein sequence ID" value="SBT51701.1"/>
    <property type="molecule type" value="Genomic_DNA"/>
</dbReference>
<accession>A0A1A9A5G3</accession>
<feature type="transmembrane region" description="Helical" evidence="5">
    <location>
        <begin position="419"/>
        <end position="439"/>
    </location>
</feature>
<dbReference type="InterPro" id="IPR001750">
    <property type="entry name" value="ND/Mrp_TM"/>
</dbReference>
<feature type="transmembrane region" description="Helical" evidence="5">
    <location>
        <begin position="246"/>
        <end position="266"/>
    </location>
</feature>